<gene>
    <name evidence="6" type="ORF">OIU85_007828</name>
</gene>
<name>A0A9Q0P9N4_SALVM</name>
<dbReference type="InterPro" id="IPR000467">
    <property type="entry name" value="G_patch_dom"/>
</dbReference>
<evidence type="ECO:0000256" key="4">
    <source>
        <dbReference type="SAM" id="MobiDB-lite"/>
    </source>
</evidence>
<evidence type="ECO:0000259" key="5">
    <source>
        <dbReference type="PROSITE" id="PS50174"/>
    </source>
</evidence>
<dbReference type="PANTHER" id="PTHR13948:SF3">
    <property type="entry name" value="FI21118P1"/>
    <property type="match status" value="1"/>
</dbReference>
<accession>A0A9Q0P9N4</accession>
<protein>
    <recommendedName>
        <fullName evidence="5">G-patch domain-containing protein</fullName>
    </recommendedName>
</protein>
<dbReference type="GO" id="GO:0005634">
    <property type="term" value="C:nucleus"/>
    <property type="evidence" value="ECO:0007669"/>
    <property type="project" value="UniProtKB-SubCell"/>
</dbReference>
<evidence type="ECO:0000313" key="7">
    <source>
        <dbReference type="Proteomes" id="UP001151529"/>
    </source>
</evidence>
<dbReference type="EMBL" id="JAPFFL010000013">
    <property type="protein sequence ID" value="KAJ6684177.1"/>
    <property type="molecule type" value="Genomic_DNA"/>
</dbReference>
<proteinExistence type="predicted"/>
<keyword evidence="2" id="KW-0694">RNA-binding</keyword>
<organism evidence="6 7">
    <name type="scientific">Salix viminalis</name>
    <name type="common">Common osier</name>
    <name type="synonym">Basket willow</name>
    <dbReference type="NCBI Taxonomy" id="40686"/>
    <lineage>
        <taxon>Eukaryota</taxon>
        <taxon>Viridiplantae</taxon>
        <taxon>Streptophyta</taxon>
        <taxon>Embryophyta</taxon>
        <taxon>Tracheophyta</taxon>
        <taxon>Spermatophyta</taxon>
        <taxon>Magnoliopsida</taxon>
        <taxon>eudicotyledons</taxon>
        <taxon>Gunneridae</taxon>
        <taxon>Pentapetalae</taxon>
        <taxon>rosids</taxon>
        <taxon>fabids</taxon>
        <taxon>Malpighiales</taxon>
        <taxon>Salicaceae</taxon>
        <taxon>Saliceae</taxon>
        <taxon>Salix</taxon>
    </lineage>
</organism>
<comment type="subcellular location">
    <subcellularLocation>
        <location evidence="1">Nucleus</location>
    </subcellularLocation>
</comment>
<sequence length="70" mass="7768">MLRNMGWQEGSGLGKDGSGMIEPVQAQAMDRRAGLGRQQKKLDPSLEVKAGDSYKTLIQKKSLARFREMS</sequence>
<dbReference type="Pfam" id="PF01585">
    <property type="entry name" value="G-patch"/>
    <property type="match status" value="1"/>
</dbReference>
<feature type="domain" description="G-patch" evidence="5">
    <location>
        <begin position="1"/>
        <end position="40"/>
    </location>
</feature>
<feature type="region of interest" description="Disordered" evidence="4">
    <location>
        <begin position="1"/>
        <end position="20"/>
    </location>
</feature>
<dbReference type="GO" id="GO:0000398">
    <property type="term" value="P:mRNA splicing, via spliceosome"/>
    <property type="evidence" value="ECO:0007669"/>
    <property type="project" value="TreeGrafter"/>
</dbReference>
<comment type="caution">
    <text evidence="6">The sequence shown here is derived from an EMBL/GenBank/DDBJ whole genome shotgun (WGS) entry which is preliminary data.</text>
</comment>
<dbReference type="OrthoDB" id="439808at2759"/>
<dbReference type="PANTHER" id="PTHR13948">
    <property type="entry name" value="RNA-BINDING PROTEIN"/>
    <property type="match status" value="1"/>
</dbReference>
<reference evidence="6" key="1">
    <citation type="submission" date="2022-11" db="EMBL/GenBank/DDBJ databases">
        <authorList>
            <person name="Hyden B.L."/>
            <person name="Feng K."/>
            <person name="Yates T."/>
            <person name="Jawdy S."/>
            <person name="Smart L.B."/>
            <person name="Muchero W."/>
        </authorList>
    </citation>
    <scope>NUCLEOTIDE SEQUENCE</scope>
    <source>
        <tissue evidence="6">Shoot tip</tissue>
    </source>
</reference>
<dbReference type="AlphaFoldDB" id="A0A9Q0P9N4"/>
<evidence type="ECO:0000313" key="6">
    <source>
        <dbReference type="EMBL" id="KAJ6684177.1"/>
    </source>
</evidence>
<dbReference type="SMART" id="SM00443">
    <property type="entry name" value="G_patch"/>
    <property type="match status" value="1"/>
</dbReference>
<keyword evidence="3" id="KW-0539">Nucleus</keyword>
<keyword evidence="7" id="KW-1185">Reference proteome</keyword>
<dbReference type="PROSITE" id="PS50174">
    <property type="entry name" value="G_PATCH"/>
    <property type="match status" value="1"/>
</dbReference>
<evidence type="ECO:0000256" key="2">
    <source>
        <dbReference type="ARBA" id="ARBA00022884"/>
    </source>
</evidence>
<reference evidence="6" key="2">
    <citation type="journal article" date="2023" name="Int. J. Mol. Sci.">
        <title>De Novo Assembly and Annotation of 11 Diverse Shrub Willow (Salix) Genomes Reveals Novel Gene Organization in Sex-Linked Regions.</title>
        <authorList>
            <person name="Hyden B."/>
            <person name="Feng K."/>
            <person name="Yates T.B."/>
            <person name="Jawdy S."/>
            <person name="Cereghino C."/>
            <person name="Smart L.B."/>
            <person name="Muchero W."/>
        </authorList>
    </citation>
    <scope>NUCLEOTIDE SEQUENCE [LARGE SCALE GENOMIC DNA]</scope>
    <source>
        <tissue evidence="6">Shoot tip</tissue>
    </source>
</reference>
<evidence type="ECO:0000256" key="1">
    <source>
        <dbReference type="ARBA" id="ARBA00004123"/>
    </source>
</evidence>
<dbReference type="Proteomes" id="UP001151529">
    <property type="component" value="Chromosome 17"/>
</dbReference>
<evidence type="ECO:0000256" key="3">
    <source>
        <dbReference type="ARBA" id="ARBA00023242"/>
    </source>
</evidence>
<dbReference type="GO" id="GO:0003723">
    <property type="term" value="F:RNA binding"/>
    <property type="evidence" value="ECO:0007669"/>
    <property type="project" value="UniProtKB-KW"/>
</dbReference>